<sequence length="124" mass="13874">MSATTHRHTNAKACHVVQQQVLNRDTMESMFDGRFPTHQGSALQKAWRDLYGQLLSSSTTTREELDCDEDAHMPTGSVDNRKSLLSTVSETIVKSFQCPQLRRQYPLGGSRPAMANKPNPQILS</sequence>
<dbReference type="AlphaFoldDB" id="A0A7S2VD68"/>
<evidence type="ECO:0000256" key="1">
    <source>
        <dbReference type="SAM" id="MobiDB-lite"/>
    </source>
</evidence>
<evidence type="ECO:0000313" key="2">
    <source>
        <dbReference type="EMBL" id="CAD9947814.1"/>
    </source>
</evidence>
<protein>
    <submittedName>
        <fullName evidence="2">Uncharacterized protein</fullName>
    </submittedName>
</protein>
<gene>
    <name evidence="2" type="ORF">APAL1065_LOCUS3894</name>
</gene>
<name>A0A7S2VD68_9STRA</name>
<organism evidence="2">
    <name type="scientific">Entomoneis paludosa</name>
    <dbReference type="NCBI Taxonomy" id="265537"/>
    <lineage>
        <taxon>Eukaryota</taxon>
        <taxon>Sar</taxon>
        <taxon>Stramenopiles</taxon>
        <taxon>Ochrophyta</taxon>
        <taxon>Bacillariophyta</taxon>
        <taxon>Bacillariophyceae</taxon>
        <taxon>Bacillariophycidae</taxon>
        <taxon>Entomoneidaceae</taxon>
        <taxon>Entomoneis</taxon>
    </lineage>
</organism>
<reference evidence="2" key="1">
    <citation type="submission" date="2021-01" db="EMBL/GenBank/DDBJ databases">
        <authorList>
            <person name="Corre E."/>
            <person name="Pelletier E."/>
            <person name="Niang G."/>
            <person name="Scheremetjew M."/>
            <person name="Finn R."/>
            <person name="Kale V."/>
            <person name="Holt S."/>
            <person name="Cochrane G."/>
            <person name="Meng A."/>
            <person name="Brown T."/>
            <person name="Cohen L."/>
        </authorList>
    </citation>
    <scope>NUCLEOTIDE SEQUENCE</scope>
    <source>
        <strain evidence="2">CCMP125</strain>
    </source>
</reference>
<proteinExistence type="predicted"/>
<accession>A0A7S2VD68</accession>
<dbReference type="EMBL" id="HBHT01005888">
    <property type="protein sequence ID" value="CAD9947814.1"/>
    <property type="molecule type" value="Transcribed_RNA"/>
</dbReference>
<feature type="region of interest" description="Disordered" evidence="1">
    <location>
        <begin position="103"/>
        <end position="124"/>
    </location>
</feature>